<keyword evidence="4" id="KW-1185">Reference proteome</keyword>
<dbReference type="PANTHER" id="PTHR34293:SF1">
    <property type="entry name" value="HTH-TYPE TRANSCRIPTIONAL REGULATOR TRMBL2"/>
    <property type="match status" value="1"/>
</dbReference>
<evidence type="ECO:0000313" key="4">
    <source>
        <dbReference type="Proteomes" id="UP001230908"/>
    </source>
</evidence>
<comment type="caution">
    <text evidence="3">The sequence shown here is derived from an EMBL/GenBank/DDBJ whole genome shotgun (WGS) entry which is preliminary data.</text>
</comment>
<keyword evidence="1" id="KW-0175">Coiled coil</keyword>
<dbReference type="InterPro" id="IPR016032">
    <property type="entry name" value="Sig_transdc_resp-reg_C-effctor"/>
</dbReference>
<dbReference type="Gene3D" id="1.10.10.10">
    <property type="entry name" value="Winged helix-like DNA-binding domain superfamily/Winged helix DNA-binding domain"/>
    <property type="match status" value="2"/>
</dbReference>
<name>A0ABU0ZQE0_9ACTN</name>
<reference evidence="3 4" key="1">
    <citation type="submission" date="2023-08" db="EMBL/GenBank/DDBJ databases">
        <title>Phytohabitans sansha sp. nov., isolated from marine sediment.</title>
        <authorList>
            <person name="Zhao Y."/>
            <person name="Yi K."/>
        </authorList>
    </citation>
    <scope>NUCLEOTIDE SEQUENCE [LARGE SCALE GENOMIC DNA]</scope>
    <source>
        <strain evidence="3 4">ZYX-F-186</strain>
    </source>
</reference>
<proteinExistence type="predicted"/>
<evidence type="ECO:0000259" key="2">
    <source>
        <dbReference type="SMART" id="SM00421"/>
    </source>
</evidence>
<dbReference type="Proteomes" id="UP001230908">
    <property type="component" value="Unassembled WGS sequence"/>
</dbReference>
<dbReference type="Pfam" id="PF01978">
    <property type="entry name" value="TrmB"/>
    <property type="match status" value="1"/>
</dbReference>
<gene>
    <name evidence="3" type="ORF">RB614_32420</name>
</gene>
<dbReference type="SUPFAM" id="SSF46785">
    <property type="entry name" value="Winged helix' DNA-binding domain"/>
    <property type="match status" value="1"/>
</dbReference>
<dbReference type="EMBL" id="JAVHUY010000039">
    <property type="protein sequence ID" value="MDQ7909237.1"/>
    <property type="molecule type" value="Genomic_DNA"/>
</dbReference>
<evidence type="ECO:0000313" key="3">
    <source>
        <dbReference type="EMBL" id="MDQ7909237.1"/>
    </source>
</evidence>
<organism evidence="3 4">
    <name type="scientific">Phytohabitans maris</name>
    <dbReference type="NCBI Taxonomy" id="3071409"/>
    <lineage>
        <taxon>Bacteria</taxon>
        <taxon>Bacillati</taxon>
        <taxon>Actinomycetota</taxon>
        <taxon>Actinomycetes</taxon>
        <taxon>Micromonosporales</taxon>
        <taxon>Micromonosporaceae</taxon>
    </lineage>
</organism>
<dbReference type="SMART" id="SM00421">
    <property type="entry name" value="HTH_LUXR"/>
    <property type="match status" value="1"/>
</dbReference>
<feature type="coiled-coil region" evidence="1">
    <location>
        <begin position="81"/>
        <end position="111"/>
    </location>
</feature>
<dbReference type="InterPro" id="IPR051797">
    <property type="entry name" value="TrmB-like"/>
</dbReference>
<feature type="domain" description="HTH luxR-type" evidence="2">
    <location>
        <begin position="267"/>
        <end position="324"/>
    </location>
</feature>
<dbReference type="SUPFAM" id="SSF46894">
    <property type="entry name" value="C-terminal effector domain of the bipartite response regulators"/>
    <property type="match status" value="1"/>
</dbReference>
<evidence type="ECO:0000256" key="1">
    <source>
        <dbReference type="SAM" id="Coils"/>
    </source>
</evidence>
<dbReference type="InterPro" id="IPR002831">
    <property type="entry name" value="Tscrpt_reg_TrmB_N"/>
</dbReference>
<dbReference type="InterPro" id="IPR036388">
    <property type="entry name" value="WH-like_DNA-bd_sf"/>
</dbReference>
<dbReference type="PANTHER" id="PTHR34293">
    <property type="entry name" value="HTH-TYPE TRANSCRIPTIONAL REGULATOR TRMBL2"/>
    <property type="match status" value="1"/>
</dbReference>
<dbReference type="RefSeq" id="WP_308716493.1">
    <property type="nucleotide sequence ID" value="NZ_JAVHUY010000039.1"/>
</dbReference>
<sequence>MRQRGMCTVLQAAGLSAAEESTYLSLVRQGSAPLPQLADRIGLTAAGTRRAVAGLQRKGLVHRTPPPHERVVPVPPDLAVEQLVRRRMEELERTREAALRLADEVEHLVANRRTEELIEIVSGRAAVGRAFDRVQRTARKEMRVLTAPPYAKGTGVNRTQLDREAAGVSYRAVYDANALADPDMAAAAATHLRAGEQARLVETLPTKLAIADRELALLPLAYATSAHDAALLVHPCGLLDALIALFETIWAVATPLALGADDQPTADTGVTAADRQLLSLLVAGLTDEAAAARLGVSRRTVVRRVQHLMELTHSRSRLQLGWQARERGWL</sequence>
<protein>
    <submittedName>
        <fullName evidence="3">Helix-turn-helix domain-containing protein</fullName>
    </submittedName>
</protein>
<dbReference type="InterPro" id="IPR036390">
    <property type="entry name" value="WH_DNA-bd_sf"/>
</dbReference>
<dbReference type="InterPro" id="IPR000792">
    <property type="entry name" value="Tscrpt_reg_LuxR_C"/>
</dbReference>
<accession>A0ABU0ZQE0</accession>